<feature type="transmembrane region" description="Helical" evidence="1">
    <location>
        <begin position="314"/>
        <end position="333"/>
    </location>
</feature>
<accession>A0A7W7RQH3</accession>
<gene>
    <name evidence="2" type="ORF">FHR32_000088</name>
</gene>
<name>A0A7W7RQH3_9ACTN</name>
<feature type="transmembrane region" description="Helical" evidence="1">
    <location>
        <begin position="345"/>
        <end position="372"/>
    </location>
</feature>
<feature type="transmembrane region" description="Helical" evidence="1">
    <location>
        <begin position="86"/>
        <end position="104"/>
    </location>
</feature>
<proteinExistence type="predicted"/>
<keyword evidence="1" id="KW-0472">Membrane</keyword>
<keyword evidence="1" id="KW-1133">Transmembrane helix</keyword>
<sequence length="408" mass="44790">MEYFIVAAAAMMLAFLVHANLDAGVARRVLPVLLVAFIVRLIVHVLVMRSGVIDYGGDNLGYEGRAMEIVEYWKRNGLQFVTSEDISSLSFVAVPCQVFAIVVYLCDGPAPLACTAVVALLACALCIVVYKFARLVGADDRSAFLLLVVTAFMPAFLLHTSDTYKDGFNAFLVVASIGLGVSIARRFDVRKMLMLVPLLWALWYVRPYMVFMCAVPLILGLVGLKKVFSFRGVFAFSVLLVSALLVFGGIYESAPIEVIQQQLDKGQAENVLRANGDGGSGVGFEDGGNPWNALGPKLLYTLLSPFPWTQGGPMLQLGKIDVFIWYFILYHAVRGARRLWRHDRVTLLILLSFIIPGAIAYATTMANMGLIFRQRMPIIMVTSVLTSVAWTKNLDGKEQSAGDVVSRV</sequence>
<dbReference type="EMBL" id="JACHJU010000001">
    <property type="protein sequence ID" value="MBB4935783.1"/>
    <property type="molecule type" value="Genomic_DNA"/>
</dbReference>
<evidence type="ECO:0000313" key="2">
    <source>
        <dbReference type="EMBL" id="MBB4935783.1"/>
    </source>
</evidence>
<protein>
    <recommendedName>
        <fullName evidence="4">Glycosyltransferase RgtA/B/C/D-like domain-containing protein</fullName>
    </recommendedName>
</protein>
<evidence type="ECO:0000256" key="1">
    <source>
        <dbReference type="SAM" id="Phobius"/>
    </source>
</evidence>
<keyword evidence="3" id="KW-1185">Reference proteome</keyword>
<comment type="caution">
    <text evidence="2">The sequence shown here is derived from an EMBL/GenBank/DDBJ whole genome shotgun (WGS) entry which is preliminary data.</text>
</comment>
<evidence type="ECO:0000313" key="3">
    <source>
        <dbReference type="Proteomes" id="UP000534286"/>
    </source>
</evidence>
<feature type="transmembrane region" description="Helical" evidence="1">
    <location>
        <begin position="110"/>
        <end position="130"/>
    </location>
</feature>
<feature type="transmembrane region" description="Helical" evidence="1">
    <location>
        <begin position="167"/>
        <end position="184"/>
    </location>
</feature>
<keyword evidence="1" id="KW-0812">Transmembrane</keyword>
<organism evidence="2 3">
    <name type="scientific">Streptosporangium album</name>
    <dbReference type="NCBI Taxonomy" id="47479"/>
    <lineage>
        <taxon>Bacteria</taxon>
        <taxon>Bacillati</taxon>
        <taxon>Actinomycetota</taxon>
        <taxon>Actinomycetes</taxon>
        <taxon>Streptosporangiales</taxon>
        <taxon>Streptosporangiaceae</taxon>
        <taxon>Streptosporangium</taxon>
    </lineage>
</organism>
<reference evidence="2 3" key="1">
    <citation type="submission" date="2020-08" db="EMBL/GenBank/DDBJ databases">
        <title>Sequencing the genomes of 1000 actinobacteria strains.</title>
        <authorList>
            <person name="Klenk H.-P."/>
        </authorList>
    </citation>
    <scope>NUCLEOTIDE SEQUENCE [LARGE SCALE GENOMIC DNA]</scope>
    <source>
        <strain evidence="2 3">DSM 43023</strain>
    </source>
</reference>
<dbReference type="AlphaFoldDB" id="A0A7W7RQH3"/>
<feature type="transmembrane region" description="Helical" evidence="1">
    <location>
        <begin position="228"/>
        <end position="251"/>
    </location>
</feature>
<feature type="transmembrane region" description="Helical" evidence="1">
    <location>
        <begin position="196"/>
        <end position="222"/>
    </location>
</feature>
<evidence type="ECO:0008006" key="4">
    <source>
        <dbReference type="Google" id="ProtNLM"/>
    </source>
</evidence>
<dbReference type="RefSeq" id="WP_184751924.1">
    <property type="nucleotide sequence ID" value="NZ_BAABEK010000027.1"/>
</dbReference>
<feature type="transmembrane region" description="Helical" evidence="1">
    <location>
        <begin position="142"/>
        <end position="161"/>
    </location>
</feature>
<dbReference type="Proteomes" id="UP000534286">
    <property type="component" value="Unassembled WGS sequence"/>
</dbReference>
<feature type="transmembrane region" description="Helical" evidence="1">
    <location>
        <begin position="29"/>
        <end position="47"/>
    </location>
</feature>